<protein>
    <submittedName>
        <fullName evidence="3">AGAP005807-PC-like protein</fullName>
    </submittedName>
    <submittedName>
        <fullName evidence="4">ZM domain-containing protein</fullName>
    </submittedName>
</protein>
<feature type="compositionally biased region" description="Basic and acidic residues" evidence="1">
    <location>
        <begin position="81"/>
        <end position="102"/>
    </location>
</feature>
<dbReference type="EMBL" id="KE525339">
    <property type="protein sequence ID" value="KFB48264.1"/>
    <property type="molecule type" value="Genomic_DNA"/>
</dbReference>
<dbReference type="Proteomes" id="UP000030765">
    <property type="component" value="Unassembled WGS sequence"/>
</dbReference>
<dbReference type="InterPro" id="IPR006643">
    <property type="entry name" value="Zasp-like_motif"/>
</dbReference>
<feature type="region of interest" description="Disordered" evidence="1">
    <location>
        <begin position="80"/>
        <end position="107"/>
    </location>
</feature>
<gene>
    <name evidence="3" type="ORF">ZHAS_00016389</name>
</gene>
<evidence type="ECO:0000259" key="2">
    <source>
        <dbReference type="SMART" id="SM00735"/>
    </source>
</evidence>
<name>A0A084WDH0_ANOSI</name>
<proteinExistence type="predicted"/>
<dbReference type="EMBL" id="ATLV01023009">
    <property type="status" value="NOT_ANNOTATED_CDS"/>
    <property type="molecule type" value="Genomic_DNA"/>
</dbReference>
<reference evidence="4" key="2">
    <citation type="submission" date="2020-05" db="UniProtKB">
        <authorList>
            <consortium name="EnsemblMetazoa"/>
        </authorList>
    </citation>
    <scope>IDENTIFICATION</scope>
</reference>
<reference evidence="3 5" key="1">
    <citation type="journal article" date="2014" name="BMC Genomics">
        <title>Genome sequence of Anopheles sinensis provides insight into genetics basis of mosquito competence for malaria parasites.</title>
        <authorList>
            <person name="Zhou D."/>
            <person name="Zhang D."/>
            <person name="Ding G."/>
            <person name="Shi L."/>
            <person name="Hou Q."/>
            <person name="Ye Y."/>
            <person name="Xu Y."/>
            <person name="Zhou H."/>
            <person name="Xiong C."/>
            <person name="Li S."/>
            <person name="Yu J."/>
            <person name="Hong S."/>
            <person name="Yu X."/>
            <person name="Zou P."/>
            <person name="Chen C."/>
            <person name="Chang X."/>
            <person name="Wang W."/>
            <person name="Lv Y."/>
            <person name="Sun Y."/>
            <person name="Ma L."/>
            <person name="Shen B."/>
            <person name="Zhu C."/>
        </authorList>
    </citation>
    <scope>NUCLEOTIDE SEQUENCE [LARGE SCALE GENOMIC DNA]</scope>
</reference>
<accession>A0A084WDH0</accession>
<dbReference type="SMART" id="SM00735">
    <property type="entry name" value="ZM"/>
    <property type="match status" value="1"/>
</dbReference>
<keyword evidence="5" id="KW-1185">Reference proteome</keyword>
<dbReference type="OrthoDB" id="1293114at2759"/>
<dbReference type="EnsemblMetazoa" id="ASIC016389-RA">
    <property type="protein sequence ID" value="ASIC016389-PA"/>
    <property type="gene ID" value="ASIC016389"/>
</dbReference>
<dbReference type="Pfam" id="PF15936">
    <property type="entry name" value="DUF4749"/>
    <property type="match status" value="1"/>
</dbReference>
<feature type="domain" description="Zasp-like motif" evidence="2">
    <location>
        <begin position="7"/>
        <end position="32"/>
    </location>
</feature>
<sequence length="139" mass="16102">MAAMQRRLVHKQFNSPINLYSQKNIQETLDRELKLLSNGATKKKVEKFSHDTTYFVRQTLFIIAGNNLVPFGAENSIARYTPRERPSSDRHGMAQGRSRDEVQFSPLPGYVPRKPDFVRATHPRFAVGLRFFTREKRPP</sequence>
<dbReference type="InterPro" id="IPR031847">
    <property type="entry name" value="PDLI1-4/Zasp-like_mid"/>
</dbReference>
<evidence type="ECO:0000313" key="3">
    <source>
        <dbReference type="EMBL" id="KFB48264.1"/>
    </source>
</evidence>
<dbReference type="VEuPathDB" id="VectorBase:ASIC016389"/>
<evidence type="ECO:0000313" key="5">
    <source>
        <dbReference type="Proteomes" id="UP000030765"/>
    </source>
</evidence>
<dbReference type="AlphaFoldDB" id="A0A084WDH0"/>
<dbReference type="VEuPathDB" id="VectorBase:ASIS001681"/>
<organism evidence="3">
    <name type="scientific">Anopheles sinensis</name>
    <name type="common">Mosquito</name>
    <dbReference type="NCBI Taxonomy" id="74873"/>
    <lineage>
        <taxon>Eukaryota</taxon>
        <taxon>Metazoa</taxon>
        <taxon>Ecdysozoa</taxon>
        <taxon>Arthropoda</taxon>
        <taxon>Hexapoda</taxon>
        <taxon>Insecta</taxon>
        <taxon>Pterygota</taxon>
        <taxon>Neoptera</taxon>
        <taxon>Endopterygota</taxon>
        <taxon>Diptera</taxon>
        <taxon>Nematocera</taxon>
        <taxon>Culicoidea</taxon>
        <taxon>Culicidae</taxon>
        <taxon>Anophelinae</taxon>
        <taxon>Anopheles</taxon>
    </lineage>
</organism>
<evidence type="ECO:0000313" key="4">
    <source>
        <dbReference type="EnsemblMetazoa" id="ASIC016389-PA"/>
    </source>
</evidence>
<evidence type="ECO:0000256" key="1">
    <source>
        <dbReference type="SAM" id="MobiDB-lite"/>
    </source>
</evidence>